<feature type="transmembrane region" description="Helical" evidence="2">
    <location>
        <begin position="79"/>
        <end position="98"/>
    </location>
</feature>
<dbReference type="EMBL" id="BIFH01000026">
    <property type="protein sequence ID" value="GCD98178.1"/>
    <property type="molecule type" value="Genomic_DNA"/>
</dbReference>
<feature type="region of interest" description="Disordered" evidence="1">
    <location>
        <begin position="1"/>
        <end position="50"/>
    </location>
</feature>
<sequence length="126" mass="12972">MRLTPLRQRLLPYPRGKSPADPAPETAGHTPAPAPTPAAPPVPAPAAAPAAPTLVSAVRRTLAPAVQATNAQSRAFHTVYAIATLPLVIALHLALWALSTPGRLGVTVLVLYGIARTGILTPPPTH</sequence>
<evidence type="ECO:0000256" key="1">
    <source>
        <dbReference type="SAM" id="MobiDB-lite"/>
    </source>
</evidence>
<accession>A0A401YU71</accession>
<keyword evidence="2" id="KW-0812">Transmembrane</keyword>
<gene>
    <name evidence="3" type="ORF">EHYA_05878</name>
</gene>
<keyword evidence="2" id="KW-0472">Membrane</keyword>
<dbReference type="OrthoDB" id="9845952at2"/>
<keyword evidence="4" id="KW-1185">Reference proteome</keyword>
<organism evidence="3 4">
    <name type="scientific">Embleya hyalina</name>
    <dbReference type="NCBI Taxonomy" id="516124"/>
    <lineage>
        <taxon>Bacteria</taxon>
        <taxon>Bacillati</taxon>
        <taxon>Actinomycetota</taxon>
        <taxon>Actinomycetes</taxon>
        <taxon>Kitasatosporales</taxon>
        <taxon>Streptomycetaceae</taxon>
        <taxon>Embleya</taxon>
    </lineage>
</organism>
<protein>
    <submittedName>
        <fullName evidence="3">Uncharacterized protein</fullName>
    </submittedName>
</protein>
<evidence type="ECO:0000313" key="4">
    <source>
        <dbReference type="Proteomes" id="UP000286931"/>
    </source>
</evidence>
<comment type="caution">
    <text evidence="3">The sequence shown here is derived from an EMBL/GenBank/DDBJ whole genome shotgun (WGS) entry which is preliminary data.</text>
</comment>
<proteinExistence type="predicted"/>
<reference evidence="3 4" key="1">
    <citation type="submission" date="2018-12" db="EMBL/GenBank/DDBJ databases">
        <title>Draft genome sequence of Embleya hyalina NBRC 13850T.</title>
        <authorList>
            <person name="Komaki H."/>
            <person name="Hosoyama A."/>
            <person name="Kimura A."/>
            <person name="Ichikawa N."/>
            <person name="Tamura T."/>
        </authorList>
    </citation>
    <scope>NUCLEOTIDE SEQUENCE [LARGE SCALE GENOMIC DNA]</scope>
    <source>
        <strain evidence="3 4">NBRC 13850</strain>
    </source>
</reference>
<dbReference type="Proteomes" id="UP000286931">
    <property type="component" value="Unassembled WGS sequence"/>
</dbReference>
<dbReference type="RefSeq" id="WP_160161599.1">
    <property type="nucleotide sequence ID" value="NZ_BIFH01000026.1"/>
</dbReference>
<feature type="compositionally biased region" description="Pro residues" evidence="1">
    <location>
        <begin position="32"/>
        <end position="46"/>
    </location>
</feature>
<keyword evidence="2" id="KW-1133">Transmembrane helix</keyword>
<dbReference type="AlphaFoldDB" id="A0A401YU71"/>
<evidence type="ECO:0000256" key="2">
    <source>
        <dbReference type="SAM" id="Phobius"/>
    </source>
</evidence>
<name>A0A401YU71_9ACTN</name>
<evidence type="ECO:0000313" key="3">
    <source>
        <dbReference type="EMBL" id="GCD98178.1"/>
    </source>
</evidence>